<dbReference type="InParanoid" id="A0A1S3IPI8"/>
<dbReference type="PROSITE" id="PS50192">
    <property type="entry name" value="T_SNARE"/>
    <property type="match status" value="1"/>
</dbReference>
<reference evidence="15" key="1">
    <citation type="submission" date="2025-08" db="UniProtKB">
        <authorList>
            <consortium name="RefSeq"/>
        </authorList>
    </citation>
    <scope>IDENTIFICATION</scope>
    <source>
        <tissue evidence="15">Gonads</tissue>
    </source>
</reference>
<dbReference type="STRING" id="7574.A0A1S3IPI8"/>
<accession>A0A1S3IPI8</accession>
<dbReference type="RefSeq" id="XP_013400135.1">
    <property type="nucleotide sequence ID" value="XM_013544681.1"/>
</dbReference>
<dbReference type="InterPro" id="IPR000727">
    <property type="entry name" value="T_SNARE_dom"/>
</dbReference>
<comment type="subcellular location">
    <subcellularLocation>
        <location evidence="9">Golgi apparatus</location>
        <location evidence="9">trans-Golgi network membrane</location>
        <topology evidence="9">Single-pass type IV membrane protein</topology>
    </subcellularLocation>
</comment>
<feature type="region of interest" description="Disordered" evidence="11">
    <location>
        <begin position="111"/>
        <end position="136"/>
    </location>
</feature>
<dbReference type="GO" id="GO:0048193">
    <property type="term" value="P:Golgi vesicle transport"/>
    <property type="evidence" value="ECO:0007669"/>
    <property type="project" value="InterPro"/>
</dbReference>
<evidence type="ECO:0000256" key="6">
    <source>
        <dbReference type="ARBA" id="ARBA00023034"/>
    </source>
</evidence>
<evidence type="ECO:0000313" key="15">
    <source>
        <dbReference type="RefSeq" id="XP_013400135.1"/>
    </source>
</evidence>
<evidence type="ECO:0000256" key="4">
    <source>
        <dbReference type="ARBA" id="ARBA00022927"/>
    </source>
</evidence>
<feature type="compositionally biased region" description="Basic and acidic residues" evidence="11">
    <location>
        <begin position="111"/>
        <end position="122"/>
    </location>
</feature>
<evidence type="ECO:0000256" key="11">
    <source>
        <dbReference type="SAM" id="MobiDB-lite"/>
    </source>
</evidence>
<dbReference type="InterPro" id="IPR010989">
    <property type="entry name" value="SNARE"/>
</dbReference>
<dbReference type="Proteomes" id="UP000085678">
    <property type="component" value="Unplaced"/>
</dbReference>
<evidence type="ECO:0000256" key="3">
    <source>
        <dbReference type="ARBA" id="ARBA00022692"/>
    </source>
</evidence>
<dbReference type="GO" id="GO:0005794">
    <property type="term" value="C:Golgi apparatus"/>
    <property type="evidence" value="ECO:0007669"/>
    <property type="project" value="UniProtKB-SubCell"/>
</dbReference>
<dbReference type="AlphaFoldDB" id="A0A1S3IPI8"/>
<evidence type="ECO:0000256" key="9">
    <source>
        <dbReference type="ARBA" id="ARBA00037801"/>
    </source>
</evidence>
<dbReference type="GeneID" id="106166203"/>
<dbReference type="Pfam" id="PF05739">
    <property type="entry name" value="SNARE"/>
    <property type="match status" value="1"/>
</dbReference>
<evidence type="ECO:0000256" key="10">
    <source>
        <dbReference type="SAM" id="Coils"/>
    </source>
</evidence>
<evidence type="ECO:0000256" key="1">
    <source>
        <dbReference type="ARBA" id="ARBA00009063"/>
    </source>
</evidence>
<dbReference type="GO" id="GO:0015031">
    <property type="term" value="P:protein transport"/>
    <property type="evidence" value="ECO:0007669"/>
    <property type="project" value="UniProtKB-KW"/>
</dbReference>
<protein>
    <submittedName>
        <fullName evidence="15">Syntaxin-6</fullName>
    </submittedName>
</protein>
<dbReference type="SMART" id="SM00397">
    <property type="entry name" value="t_SNARE"/>
    <property type="match status" value="1"/>
</dbReference>
<dbReference type="Gene3D" id="1.20.58.90">
    <property type="match status" value="1"/>
</dbReference>
<evidence type="ECO:0000256" key="12">
    <source>
        <dbReference type="SAM" id="Phobius"/>
    </source>
</evidence>
<keyword evidence="3 12" id="KW-0812">Transmembrane</keyword>
<evidence type="ECO:0000256" key="5">
    <source>
        <dbReference type="ARBA" id="ARBA00022989"/>
    </source>
</evidence>
<evidence type="ECO:0000256" key="2">
    <source>
        <dbReference type="ARBA" id="ARBA00022448"/>
    </source>
</evidence>
<dbReference type="InterPro" id="IPR015260">
    <property type="entry name" value="Syntaxin-6/10/61_N"/>
</dbReference>
<organism evidence="14 15">
    <name type="scientific">Lingula anatina</name>
    <name type="common">Brachiopod</name>
    <name type="synonym">Lingula unguis</name>
    <dbReference type="NCBI Taxonomy" id="7574"/>
    <lineage>
        <taxon>Eukaryota</taxon>
        <taxon>Metazoa</taxon>
        <taxon>Spiralia</taxon>
        <taxon>Lophotrochozoa</taxon>
        <taxon>Brachiopoda</taxon>
        <taxon>Linguliformea</taxon>
        <taxon>Lingulata</taxon>
        <taxon>Lingulida</taxon>
        <taxon>Linguloidea</taxon>
        <taxon>Lingulidae</taxon>
        <taxon>Lingula</taxon>
    </lineage>
</organism>
<keyword evidence="7 10" id="KW-0175">Coiled coil</keyword>
<evidence type="ECO:0000256" key="8">
    <source>
        <dbReference type="ARBA" id="ARBA00023136"/>
    </source>
</evidence>
<feature type="coiled-coil region" evidence="10">
    <location>
        <begin position="47"/>
        <end position="74"/>
    </location>
</feature>
<gene>
    <name evidence="15" type="primary">LOC106166203</name>
</gene>
<dbReference type="SUPFAM" id="SSF58038">
    <property type="entry name" value="SNARE fusion complex"/>
    <property type="match status" value="1"/>
</dbReference>
<proteinExistence type="inferred from homology"/>
<name>A0A1S3IPI8_LINAN</name>
<dbReference type="OrthoDB" id="546861at2759"/>
<feature type="domain" description="T-SNARE coiled-coil homology" evidence="13">
    <location>
        <begin position="159"/>
        <end position="221"/>
    </location>
</feature>
<dbReference type="CDD" id="cd15851">
    <property type="entry name" value="SNARE_Syntaxin6"/>
    <property type="match status" value="1"/>
</dbReference>
<dbReference type="Pfam" id="PF09177">
    <property type="entry name" value="STX6_10_61_N"/>
    <property type="match status" value="1"/>
</dbReference>
<keyword evidence="5 12" id="KW-1133">Transmembrane helix</keyword>
<evidence type="ECO:0000256" key="7">
    <source>
        <dbReference type="ARBA" id="ARBA00023054"/>
    </source>
</evidence>
<sequence length="252" mass="29349">MSLEDPFFMVREEVQKALKTSRGLYDRWCELLEVGGTGASEEYEWTLNELRNSLRSIEWDLEDLEETVGIVEKNPRKFKIGPGEIQERRKFIENARSSVKQMKDHLANPRVKIKDNSREKQSLLHSNGSGQQQNRYHRLDNDIVESNQRFIDDMNQQQQVMIKTQDTHLENIGTSVGVLKDMSHRIHNELEEQSVMLDEFGHEMDNAESKMDTTMKKIAKVLHMSNDRRQWCAIGILLVILIIIIILFATLP</sequence>
<evidence type="ECO:0000259" key="13">
    <source>
        <dbReference type="PROSITE" id="PS50192"/>
    </source>
</evidence>
<dbReference type="KEGG" id="lak:106166203"/>
<feature type="transmembrane region" description="Helical" evidence="12">
    <location>
        <begin position="231"/>
        <end position="251"/>
    </location>
</feature>
<dbReference type="Gene3D" id="1.20.5.110">
    <property type="match status" value="1"/>
</dbReference>
<dbReference type="CDD" id="cd21446">
    <property type="entry name" value="SNARE_NTD_STX10"/>
    <property type="match status" value="1"/>
</dbReference>
<keyword evidence="8 12" id="KW-0472">Membrane</keyword>
<evidence type="ECO:0000313" key="14">
    <source>
        <dbReference type="Proteomes" id="UP000085678"/>
    </source>
</evidence>
<dbReference type="FunFam" id="1.20.58.90:FF:000004">
    <property type="entry name" value="Syntaxin 10"/>
    <property type="match status" value="1"/>
</dbReference>
<keyword evidence="2" id="KW-0813">Transport</keyword>
<dbReference type="SUPFAM" id="SSF47661">
    <property type="entry name" value="t-snare proteins"/>
    <property type="match status" value="1"/>
</dbReference>
<keyword evidence="14" id="KW-1185">Reference proteome</keyword>
<dbReference type="PANTHER" id="PTHR12791">
    <property type="entry name" value="GOLGI SNARE BET1-RELATED"/>
    <property type="match status" value="1"/>
</dbReference>
<keyword evidence="4" id="KW-0653">Protein transport</keyword>
<keyword evidence="6" id="KW-0333">Golgi apparatus</keyword>
<comment type="similarity">
    <text evidence="1">Belongs to the syntaxin family.</text>
</comment>
<dbReference type="FunCoup" id="A0A1S3IPI8">
    <property type="interactions" value="2069"/>
</dbReference>
<dbReference type="GO" id="GO:0016020">
    <property type="term" value="C:membrane"/>
    <property type="evidence" value="ECO:0007669"/>
    <property type="project" value="InterPro"/>
</dbReference>
<feature type="compositionally biased region" description="Polar residues" evidence="11">
    <location>
        <begin position="123"/>
        <end position="134"/>
    </location>
</feature>
<dbReference type="FunFam" id="1.20.5.110:FF:000006">
    <property type="entry name" value="Syntaxin 6"/>
    <property type="match status" value="1"/>
</dbReference>